<gene>
    <name evidence="1" type="ORF">METZ01_LOCUS307758</name>
</gene>
<reference evidence="1" key="1">
    <citation type="submission" date="2018-05" db="EMBL/GenBank/DDBJ databases">
        <authorList>
            <person name="Lanie J.A."/>
            <person name="Ng W.-L."/>
            <person name="Kazmierczak K.M."/>
            <person name="Andrzejewski T.M."/>
            <person name="Davidsen T.M."/>
            <person name="Wayne K.J."/>
            <person name="Tettelin H."/>
            <person name="Glass J.I."/>
            <person name="Rusch D."/>
            <person name="Podicherti R."/>
            <person name="Tsui H.-C.T."/>
            <person name="Winkler M.E."/>
        </authorList>
    </citation>
    <scope>NUCLEOTIDE SEQUENCE</scope>
</reference>
<protein>
    <submittedName>
        <fullName evidence="1">Uncharacterized protein</fullName>
    </submittedName>
</protein>
<organism evidence="1">
    <name type="scientific">marine metagenome</name>
    <dbReference type="NCBI Taxonomy" id="408172"/>
    <lineage>
        <taxon>unclassified sequences</taxon>
        <taxon>metagenomes</taxon>
        <taxon>ecological metagenomes</taxon>
    </lineage>
</organism>
<name>A0A382N0X7_9ZZZZ</name>
<accession>A0A382N0X7</accession>
<dbReference type="EMBL" id="UINC01097307">
    <property type="protein sequence ID" value="SVC54904.1"/>
    <property type="molecule type" value="Genomic_DNA"/>
</dbReference>
<dbReference type="AlphaFoldDB" id="A0A382N0X7"/>
<proteinExistence type="predicted"/>
<sequence>MLIRGLIGQVIFGAASAPLSPVNDPNQRMILLIGAAIAVL</sequence>
<evidence type="ECO:0000313" key="1">
    <source>
        <dbReference type="EMBL" id="SVC54904.1"/>
    </source>
</evidence>